<dbReference type="PROSITE" id="PS50005">
    <property type="entry name" value="TPR"/>
    <property type="match status" value="1"/>
</dbReference>
<keyword evidence="4" id="KW-0493">Microtubule</keyword>
<feature type="region of interest" description="Disordered" evidence="12">
    <location>
        <begin position="259"/>
        <end position="286"/>
    </location>
</feature>
<evidence type="ECO:0000256" key="8">
    <source>
        <dbReference type="ARBA" id="ARBA00023175"/>
    </source>
</evidence>
<feature type="compositionally biased region" description="Basic and acidic residues" evidence="12">
    <location>
        <begin position="261"/>
        <end position="286"/>
    </location>
</feature>
<keyword evidence="3" id="KW-0963">Cytoplasm</keyword>
<keyword evidence="5" id="KW-0677">Repeat</keyword>
<dbReference type="GO" id="GO:0019894">
    <property type="term" value="F:kinesin binding"/>
    <property type="evidence" value="ECO:0007669"/>
    <property type="project" value="TreeGrafter"/>
</dbReference>
<reference evidence="13 14" key="1">
    <citation type="submission" date="2017-10" db="EMBL/GenBank/DDBJ databases">
        <title>Comparative genomics in systemic dimorphic fungi from Ajellomycetaceae.</title>
        <authorList>
            <person name="Munoz J.F."/>
            <person name="Mcewen J.G."/>
            <person name="Clay O.K."/>
            <person name="Cuomo C.A."/>
        </authorList>
    </citation>
    <scope>NUCLEOTIDE SEQUENCE [LARGE SCALE GENOMIC DNA]</scope>
    <source>
        <strain evidence="13 14">UAMH130</strain>
    </source>
</reference>
<evidence type="ECO:0000256" key="11">
    <source>
        <dbReference type="SAM" id="Coils"/>
    </source>
</evidence>
<dbReference type="OrthoDB" id="1658288at2759"/>
<dbReference type="Gene3D" id="1.25.40.10">
    <property type="entry name" value="Tetratricopeptide repeat domain"/>
    <property type="match status" value="3"/>
</dbReference>
<comment type="similarity">
    <text evidence="2">Belongs to the kinesin light chain family.</text>
</comment>
<evidence type="ECO:0000256" key="9">
    <source>
        <dbReference type="ARBA" id="ARBA00023212"/>
    </source>
</evidence>
<dbReference type="InterPro" id="IPR019734">
    <property type="entry name" value="TPR_rpt"/>
</dbReference>
<dbReference type="Proteomes" id="UP000224080">
    <property type="component" value="Unassembled WGS sequence"/>
</dbReference>
<evidence type="ECO:0000256" key="1">
    <source>
        <dbReference type="ARBA" id="ARBA00004245"/>
    </source>
</evidence>
<organism evidence="13 14">
    <name type="scientific">Blastomyces parvus</name>
    <dbReference type="NCBI Taxonomy" id="2060905"/>
    <lineage>
        <taxon>Eukaryota</taxon>
        <taxon>Fungi</taxon>
        <taxon>Dikarya</taxon>
        <taxon>Ascomycota</taxon>
        <taxon>Pezizomycotina</taxon>
        <taxon>Eurotiomycetes</taxon>
        <taxon>Eurotiomycetidae</taxon>
        <taxon>Onygenales</taxon>
        <taxon>Ajellomycetaceae</taxon>
        <taxon>Blastomyces</taxon>
    </lineage>
</organism>
<dbReference type="SMART" id="SM00028">
    <property type="entry name" value="TPR"/>
    <property type="match status" value="3"/>
</dbReference>
<evidence type="ECO:0008006" key="15">
    <source>
        <dbReference type="Google" id="ProtNLM"/>
    </source>
</evidence>
<keyword evidence="6 10" id="KW-0802">TPR repeat</keyword>
<dbReference type="GO" id="GO:0007018">
    <property type="term" value="P:microtubule-based movement"/>
    <property type="evidence" value="ECO:0007669"/>
    <property type="project" value="TreeGrafter"/>
</dbReference>
<sequence length="422" mass="47703">MPRSLKQLFSRLSVKREKLTLDEQYLAAFTNGRTAASDGDFALAETLLLTAINGFQSLPPHADRSYNLITAQHVLAMIYNVQSRFQDAEAILRPALKGAEEAQGKFGRDEADVIETLHNLTVVLQAQGKLEDATQLATRTISLSSKFKGELHPDTLVRVHICGSLKEKCGKIQEAEMMYRRALSGLRREDVLGIMDSRTLNCTYSVGMICLKQGKYVEAEKLLREVLDGREKVLGPDDALTIATVVNFANCLSKLAQHQAPKKDEDDGEKKDHIQEQEQWRDDRTSEAETLYHRAIERLETTLRGGDLKPLNEVDNMAVIFRDSERYDEADKIFQCLLSAKERVLDKNDEAIFADISRLGRLYALMGQFDDAEKMFKRVIERHESVLGKDNAATAQAENALDEIQRLRREKEEQENTAQMAK</sequence>
<evidence type="ECO:0000256" key="12">
    <source>
        <dbReference type="SAM" id="MobiDB-lite"/>
    </source>
</evidence>
<comment type="subcellular location">
    <subcellularLocation>
        <location evidence="1">Cytoplasm</location>
        <location evidence="1">Cytoskeleton</location>
    </subcellularLocation>
</comment>
<keyword evidence="7 11" id="KW-0175">Coiled coil</keyword>
<keyword evidence="14" id="KW-1185">Reference proteome</keyword>
<evidence type="ECO:0000256" key="3">
    <source>
        <dbReference type="ARBA" id="ARBA00022490"/>
    </source>
</evidence>
<feature type="coiled-coil region" evidence="11">
    <location>
        <begin position="390"/>
        <end position="421"/>
    </location>
</feature>
<dbReference type="AlphaFoldDB" id="A0A2B7WJ61"/>
<keyword evidence="8" id="KW-0505">Motor protein</keyword>
<evidence type="ECO:0000256" key="4">
    <source>
        <dbReference type="ARBA" id="ARBA00022701"/>
    </source>
</evidence>
<comment type="caution">
    <text evidence="13">The sequence shown here is derived from an EMBL/GenBank/DDBJ whole genome shotgun (WGS) entry which is preliminary data.</text>
</comment>
<dbReference type="EMBL" id="PDNC01000167">
    <property type="protein sequence ID" value="PGG96664.1"/>
    <property type="molecule type" value="Genomic_DNA"/>
</dbReference>
<keyword evidence="9" id="KW-0206">Cytoskeleton</keyword>
<evidence type="ECO:0000256" key="6">
    <source>
        <dbReference type="ARBA" id="ARBA00022803"/>
    </source>
</evidence>
<dbReference type="GO" id="GO:0005737">
    <property type="term" value="C:cytoplasm"/>
    <property type="evidence" value="ECO:0007669"/>
    <property type="project" value="TreeGrafter"/>
</dbReference>
<evidence type="ECO:0000256" key="10">
    <source>
        <dbReference type="PROSITE-ProRule" id="PRU00339"/>
    </source>
</evidence>
<evidence type="ECO:0000256" key="2">
    <source>
        <dbReference type="ARBA" id="ARBA00009622"/>
    </source>
</evidence>
<dbReference type="Pfam" id="PF13424">
    <property type="entry name" value="TPR_12"/>
    <property type="match status" value="3"/>
</dbReference>
<protein>
    <recommendedName>
        <fullName evidence="15">MalT-like TPR region domain-containing protein</fullName>
    </recommendedName>
</protein>
<dbReference type="InterPro" id="IPR011990">
    <property type="entry name" value="TPR-like_helical_dom_sf"/>
</dbReference>
<evidence type="ECO:0000256" key="7">
    <source>
        <dbReference type="ARBA" id="ARBA00023054"/>
    </source>
</evidence>
<evidence type="ECO:0000313" key="14">
    <source>
        <dbReference type="Proteomes" id="UP000224080"/>
    </source>
</evidence>
<gene>
    <name evidence="13" type="ORF">GX51_07704</name>
</gene>
<dbReference type="GO" id="GO:0005874">
    <property type="term" value="C:microtubule"/>
    <property type="evidence" value="ECO:0007669"/>
    <property type="project" value="UniProtKB-KW"/>
</dbReference>
<evidence type="ECO:0000256" key="5">
    <source>
        <dbReference type="ARBA" id="ARBA00022737"/>
    </source>
</evidence>
<dbReference type="InterPro" id="IPR002151">
    <property type="entry name" value="Kinesin_light"/>
</dbReference>
<dbReference type="PANTHER" id="PTHR45783:SF3">
    <property type="entry name" value="KINESIN LIGHT CHAIN"/>
    <property type="match status" value="1"/>
</dbReference>
<accession>A0A2B7WJ61</accession>
<feature type="repeat" description="TPR" evidence="10">
    <location>
        <begin position="353"/>
        <end position="386"/>
    </location>
</feature>
<evidence type="ECO:0000313" key="13">
    <source>
        <dbReference type="EMBL" id="PGG96664.1"/>
    </source>
</evidence>
<dbReference type="STRING" id="2060905.A0A2B7WJ61"/>
<dbReference type="SUPFAM" id="SSF48452">
    <property type="entry name" value="TPR-like"/>
    <property type="match status" value="1"/>
</dbReference>
<dbReference type="GO" id="GO:0005871">
    <property type="term" value="C:kinesin complex"/>
    <property type="evidence" value="ECO:0007669"/>
    <property type="project" value="InterPro"/>
</dbReference>
<dbReference type="PANTHER" id="PTHR45783">
    <property type="entry name" value="KINESIN LIGHT CHAIN"/>
    <property type="match status" value="1"/>
</dbReference>
<proteinExistence type="inferred from homology"/>
<name>A0A2B7WJ61_9EURO</name>